<dbReference type="RefSeq" id="WP_066622229.1">
    <property type="nucleotide sequence ID" value="NZ_FQXL01000021.1"/>
</dbReference>
<dbReference type="PANTHER" id="PTHR30546">
    <property type="entry name" value="FLAVODOXIN-RELATED PROTEIN WRBA-RELATED"/>
    <property type="match status" value="1"/>
</dbReference>
<proteinExistence type="predicted"/>
<dbReference type="PATRIC" id="fig|1121326.3.peg.2446"/>
<dbReference type="EMBL" id="LWAE01000002">
    <property type="protein sequence ID" value="KZL92633.1"/>
    <property type="molecule type" value="Genomic_DNA"/>
</dbReference>
<feature type="domain" description="Flavodoxin-like" evidence="1">
    <location>
        <begin position="3"/>
        <end position="153"/>
    </location>
</feature>
<evidence type="ECO:0000259" key="1">
    <source>
        <dbReference type="PROSITE" id="PS50902"/>
    </source>
</evidence>
<keyword evidence="3" id="KW-1185">Reference proteome</keyword>
<dbReference type="PANTHER" id="PTHR30546:SF23">
    <property type="entry name" value="FLAVOPROTEIN-LIKE PROTEIN YCP4-RELATED"/>
    <property type="match status" value="1"/>
</dbReference>
<dbReference type="GO" id="GO:0010181">
    <property type="term" value="F:FMN binding"/>
    <property type="evidence" value="ECO:0007669"/>
    <property type="project" value="InterPro"/>
</dbReference>
<dbReference type="STRING" id="1121326.CLMAG_24470"/>
<dbReference type="PROSITE" id="PS50902">
    <property type="entry name" value="FLAVODOXIN_LIKE"/>
    <property type="match status" value="1"/>
</dbReference>
<organism evidence="2 3">
    <name type="scientific">Clostridium magnum DSM 2767</name>
    <dbReference type="NCBI Taxonomy" id="1121326"/>
    <lineage>
        <taxon>Bacteria</taxon>
        <taxon>Bacillati</taxon>
        <taxon>Bacillota</taxon>
        <taxon>Clostridia</taxon>
        <taxon>Eubacteriales</taxon>
        <taxon>Clostridiaceae</taxon>
        <taxon>Clostridium</taxon>
    </lineage>
</organism>
<dbReference type="Pfam" id="PF00258">
    <property type="entry name" value="Flavodoxin_1"/>
    <property type="match status" value="1"/>
</dbReference>
<dbReference type="AlphaFoldDB" id="A0A162TH31"/>
<protein>
    <submittedName>
        <fullName evidence="2">Flavodoxin</fullName>
    </submittedName>
</protein>
<evidence type="ECO:0000313" key="2">
    <source>
        <dbReference type="EMBL" id="KZL92633.1"/>
    </source>
</evidence>
<dbReference type="Proteomes" id="UP000076603">
    <property type="component" value="Unassembled WGS sequence"/>
</dbReference>
<comment type="caution">
    <text evidence="2">The sequence shown here is derived from an EMBL/GenBank/DDBJ whole genome shotgun (WGS) entry which is preliminary data.</text>
</comment>
<dbReference type="InterPro" id="IPR029039">
    <property type="entry name" value="Flavoprotein-like_sf"/>
</dbReference>
<dbReference type="GO" id="GO:0003955">
    <property type="term" value="F:NAD(P)H dehydrogenase (quinone) activity"/>
    <property type="evidence" value="ECO:0007669"/>
    <property type="project" value="TreeGrafter"/>
</dbReference>
<dbReference type="OrthoDB" id="9801479at2"/>
<evidence type="ECO:0000313" key="3">
    <source>
        <dbReference type="Proteomes" id="UP000076603"/>
    </source>
</evidence>
<dbReference type="SUPFAM" id="SSF52218">
    <property type="entry name" value="Flavoproteins"/>
    <property type="match status" value="1"/>
</dbReference>
<dbReference type="Gene3D" id="3.40.50.360">
    <property type="match status" value="1"/>
</dbReference>
<accession>A0A162TH31</accession>
<dbReference type="GO" id="GO:0016020">
    <property type="term" value="C:membrane"/>
    <property type="evidence" value="ECO:0007669"/>
    <property type="project" value="TreeGrafter"/>
</dbReference>
<gene>
    <name evidence="2" type="primary">fldA</name>
    <name evidence="2" type="ORF">CLMAG_24470</name>
</gene>
<dbReference type="PROSITE" id="PS00201">
    <property type="entry name" value="FLAVODOXIN"/>
    <property type="match status" value="1"/>
</dbReference>
<dbReference type="InterPro" id="IPR008254">
    <property type="entry name" value="Flavodoxin/NO_synth"/>
</dbReference>
<dbReference type="InterPro" id="IPR001226">
    <property type="entry name" value="Flavodoxin_CS"/>
</dbReference>
<name>A0A162TH31_9CLOT</name>
<dbReference type="GO" id="GO:0009055">
    <property type="term" value="F:electron transfer activity"/>
    <property type="evidence" value="ECO:0007669"/>
    <property type="project" value="InterPro"/>
</dbReference>
<reference evidence="2 3" key="1">
    <citation type="submission" date="2016-04" db="EMBL/GenBank/DDBJ databases">
        <title>Genome sequence of Clostridium magnum DSM 2767.</title>
        <authorList>
            <person name="Poehlein A."/>
            <person name="Uhlig R."/>
            <person name="Fischer R."/>
            <person name="Bahl H."/>
            <person name="Daniel R."/>
        </authorList>
    </citation>
    <scope>NUCLEOTIDE SEQUENCE [LARGE SCALE GENOMIC DNA]</scope>
    <source>
        <strain evidence="2 3">DSM 2767</strain>
    </source>
</reference>
<sequence length="160" mass="17777">MKVAVIYHSKSGNTQKVAEIIGEGLKEVENIEVKLMRIDEIDYEFVKESKAVIFGTSTYYANISWQIKKWFDESWGCNLEGKIGAVFATEDYLGGGADTALITLIGHMMVKGMLLYSGGSALGQPYIHMGIVTIKDGDENQKERAKIFGERIGKKVSELF</sequence>